<proteinExistence type="predicted"/>
<evidence type="ECO:0000256" key="3">
    <source>
        <dbReference type="ARBA" id="ARBA00023163"/>
    </source>
</evidence>
<dbReference type="Proteomes" id="UP000237344">
    <property type="component" value="Unassembled WGS sequence"/>
</dbReference>
<dbReference type="SUPFAM" id="SSF46689">
    <property type="entry name" value="Homeodomain-like"/>
    <property type="match status" value="1"/>
</dbReference>
<dbReference type="PROSITE" id="PS50977">
    <property type="entry name" value="HTH_TETR_2"/>
    <property type="match status" value="1"/>
</dbReference>
<evidence type="ECO:0000259" key="5">
    <source>
        <dbReference type="PROSITE" id="PS50977"/>
    </source>
</evidence>
<dbReference type="SUPFAM" id="SSF48498">
    <property type="entry name" value="Tetracyclin repressor-like, C-terminal domain"/>
    <property type="match status" value="1"/>
</dbReference>
<dbReference type="Pfam" id="PF00440">
    <property type="entry name" value="TetR_N"/>
    <property type="match status" value="1"/>
</dbReference>
<protein>
    <recommendedName>
        <fullName evidence="5">HTH tetR-type domain-containing protein</fullName>
    </recommendedName>
</protein>
<dbReference type="OrthoDB" id="9809265at2"/>
<dbReference type="PRINTS" id="PR00455">
    <property type="entry name" value="HTHTETR"/>
</dbReference>
<dbReference type="Gene3D" id="1.10.357.10">
    <property type="entry name" value="Tetracycline Repressor, domain 2"/>
    <property type="match status" value="1"/>
</dbReference>
<dbReference type="AlphaFoldDB" id="A0A2S3W4T6"/>
<accession>A0A2S3W4T6</accession>
<dbReference type="InterPro" id="IPR001647">
    <property type="entry name" value="HTH_TetR"/>
</dbReference>
<evidence type="ECO:0000313" key="6">
    <source>
        <dbReference type="EMBL" id="POF63885.1"/>
    </source>
</evidence>
<dbReference type="Pfam" id="PF17940">
    <property type="entry name" value="TetR_C_31"/>
    <property type="match status" value="1"/>
</dbReference>
<dbReference type="PANTHER" id="PTHR47506:SF6">
    <property type="entry name" value="HTH-TYPE TRANSCRIPTIONAL REPRESSOR NEMR"/>
    <property type="match status" value="1"/>
</dbReference>
<gene>
    <name evidence="6" type="ORF">KMAL_04170</name>
</gene>
<comment type="caution">
    <text evidence="6">The sequence shown here is derived from an EMBL/GenBank/DDBJ whole genome shotgun (WGS) entry which is preliminary data.</text>
</comment>
<keyword evidence="7" id="KW-1185">Reference proteome</keyword>
<evidence type="ECO:0000256" key="2">
    <source>
        <dbReference type="ARBA" id="ARBA00023125"/>
    </source>
</evidence>
<dbReference type="RefSeq" id="WP_110094115.1">
    <property type="nucleotide sequence ID" value="NZ_NKUE01000009.1"/>
</dbReference>
<organism evidence="6 7">
    <name type="scientific">Novacetimonas maltaceti</name>
    <dbReference type="NCBI Taxonomy" id="1203393"/>
    <lineage>
        <taxon>Bacteria</taxon>
        <taxon>Pseudomonadati</taxon>
        <taxon>Pseudomonadota</taxon>
        <taxon>Alphaproteobacteria</taxon>
        <taxon>Acetobacterales</taxon>
        <taxon>Acetobacteraceae</taxon>
        <taxon>Novacetimonas</taxon>
    </lineage>
</organism>
<reference evidence="6 7" key="1">
    <citation type="submission" date="2018-01" db="EMBL/GenBank/DDBJ databases">
        <title>Draft Genome Sequence of Komagataeibacter maltaceti LMG 1529, a Vinegar Producing Acetic Acid Bacterium Isolated from Malt Vinegar Brewery Acetifiers.</title>
        <authorList>
            <person name="Zhang Q."/>
            <person name="Hollensteiner J."/>
            <person name="Poehlein A."/>
            <person name="Daniel R."/>
        </authorList>
    </citation>
    <scope>NUCLEOTIDE SEQUENCE [LARGE SCALE GENOMIC DNA]</scope>
    <source>
        <strain evidence="6 7">LMG 1529</strain>
    </source>
</reference>
<keyword evidence="1" id="KW-0805">Transcription regulation</keyword>
<dbReference type="InterPro" id="IPR009057">
    <property type="entry name" value="Homeodomain-like_sf"/>
</dbReference>
<dbReference type="GO" id="GO:0003677">
    <property type="term" value="F:DNA binding"/>
    <property type="evidence" value="ECO:0007669"/>
    <property type="project" value="UniProtKB-UniRule"/>
</dbReference>
<feature type="DNA-binding region" description="H-T-H motif" evidence="4">
    <location>
        <begin position="36"/>
        <end position="55"/>
    </location>
</feature>
<keyword evidence="2 4" id="KW-0238">DNA-binding</keyword>
<dbReference type="InterPro" id="IPR036271">
    <property type="entry name" value="Tet_transcr_reg_TetR-rel_C_sf"/>
</dbReference>
<dbReference type="PANTHER" id="PTHR47506">
    <property type="entry name" value="TRANSCRIPTIONAL REGULATORY PROTEIN"/>
    <property type="match status" value="1"/>
</dbReference>
<feature type="domain" description="HTH tetR-type" evidence="5">
    <location>
        <begin position="13"/>
        <end position="73"/>
    </location>
</feature>
<name>A0A2S3W4T6_9PROT</name>
<dbReference type="InterPro" id="IPR041583">
    <property type="entry name" value="TetR_C_31"/>
</dbReference>
<evidence type="ECO:0000313" key="7">
    <source>
        <dbReference type="Proteomes" id="UP000237344"/>
    </source>
</evidence>
<sequence>MTGNRNTTRRFDPERKQRIINAALDVIVEHGVQGTTHRRVAKAAGVPLGSMSYHFTGMDELLHMAFKQVARTSSSEFVARMARAQDREGAIEAIVDIIAGNIWSTPRTLLLSYELYAFAARRPELAAIMREWMRASREALGRFFDPLTSRALDALVEGMGIHNSVDPCPLERHAIEDIVRRICRQ</sequence>
<keyword evidence="3" id="KW-0804">Transcription</keyword>
<dbReference type="EMBL" id="POTC01000003">
    <property type="protein sequence ID" value="POF63885.1"/>
    <property type="molecule type" value="Genomic_DNA"/>
</dbReference>
<evidence type="ECO:0000256" key="4">
    <source>
        <dbReference type="PROSITE-ProRule" id="PRU00335"/>
    </source>
</evidence>
<evidence type="ECO:0000256" key="1">
    <source>
        <dbReference type="ARBA" id="ARBA00023015"/>
    </source>
</evidence>